<protein>
    <submittedName>
        <fullName evidence="1">Uncharacterized protein</fullName>
    </submittedName>
</protein>
<evidence type="ECO:0000313" key="1">
    <source>
        <dbReference type="EMBL" id="KAG9444734.1"/>
    </source>
</evidence>
<evidence type="ECO:0000313" key="2">
    <source>
        <dbReference type="Proteomes" id="UP000825729"/>
    </source>
</evidence>
<dbReference type="EMBL" id="JAINDJ010000006">
    <property type="protein sequence ID" value="KAG9444734.1"/>
    <property type="molecule type" value="Genomic_DNA"/>
</dbReference>
<sequence length="257" mass="28980">MARRSSFMLTSMESIWYSIESFSGASKRPFCLGLPVSRGVPRRVREDPRLSPIRNDIKEADEVGHRVNLAAIVIGDWSGSAEIVGGGRVTPCKRLPLRSSSLTEKLIRLGLNSFTEAGRKGRKAMRRLQRIESIASEHYKQEERSKQIQSSAADVPTVEGNPLRRAENYFNYLHPGISCFCKCGRRRNRRCDYRRSQPISEEVTTKDLEISNRFGEVEVEMLVFARFCGEQFGGELRQVGKIEKEGGPNKARGVGKN</sequence>
<keyword evidence="2" id="KW-1185">Reference proteome</keyword>
<reference evidence="1 2" key="1">
    <citation type="submission" date="2021-07" db="EMBL/GenBank/DDBJ databases">
        <title>The Aristolochia fimbriata genome: insights into angiosperm evolution, floral development and chemical biosynthesis.</title>
        <authorList>
            <person name="Jiao Y."/>
        </authorList>
    </citation>
    <scope>NUCLEOTIDE SEQUENCE [LARGE SCALE GENOMIC DNA]</scope>
    <source>
        <strain evidence="1">IBCAS-2021</strain>
        <tissue evidence="1">Leaf</tissue>
    </source>
</reference>
<dbReference type="AlphaFoldDB" id="A0AAV7E7Y9"/>
<name>A0AAV7E7Y9_ARIFI</name>
<proteinExistence type="predicted"/>
<accession>A0AAV7E7Y9</accession>
<dbReference type="Proteomes" id="UP000825729">
    <property type="component" value="Unassembled WGS sequence"/>
</dbReference>
<comment type="caution">
    <text evidence="1">The sequence shown here is derived from an EMBL/GenBank/DDBJ whole genome shotgun (WGS) entry which is preliminary data.</text>
</comment>
<organism evidence="1 2">
    <name type="scientific">Aristolochia fimbriata</name>
    <name type="common">White veined hardy Dutchman's pipe vine</name>
    <dbReference type="NCBI Taxonomy" id="158543"/>
    <lineage>
        <taxon>Eukaryota</taxon>
        <taxon>Viridiplantae</taxon>
        <taxon>Streptophyta</taxon>
        <taxon>Embryophyta</taxon>
        <taxon>Tracheophyta</taxon>
        <taxon>Spermatophyta</taxon>
        <taxon>Magnoliopsida</taxon>
        <taxon>Magnoliidae</taxon>
        <taxon>Piperales</taxon>
        <taxon>Aristolochiaceae</taxon>
        <taxon>Aristolochia</taxon>
    </lineage>
</organism>
<gene>
    <name evidence="1" type="ORF">H6P81_016074</name>
</gene>